<keyword evidence="12 16" id="KW-0472">Membrane</keyword>
<feature type="transmembrane region" description="Helical" evidence="16">
    <location>
        <begin position="21"/>
        <end position="45"/>
    </location>
</feature>
<evidence type="ECO:0000256" key="8">
    <source>
        <dbReference type="ARBA" id="ARBA00022829"/>
    </source>
</evidence>
<evidence type="ECO:0000256" key="4">
    <source>
        <dbReference type="ARBA" id="ARBA00022475"/>
    </source>
</evidence>
<feature type="transmembrane region" description="Helical" evidence="16">
    <location>
        <begin position="65"/>
        <end position="96"/>
    </location>
</feature>
<sequence length="771" mass="84319">MKKNNKRTTQNTPINNPRSKLVSESIFILLLTAGAVFFIALITSAPSEDPWTGGAVLSKPVMNSAGIFGAYLSDISIGILGYVSYVIPISVIWLGYNFHRDANKERQSQLTFLIRLISYFIMLFFIAALAHQYAPEIKVMDGLKETFLAGGMIGKSMHELLFYDLFEDSSTLIYVGIILVSFSIATSASWKNITTSLFKNRLNTREKTQDKPKKEKIKPEIISSKPASADSVKIDKTNKAEKAEKPKKAEKPQKEQGSNLFKSGTSGGLPGLSLLDDVDNSGLGYTEEFLVEMGQQVEIKLKDFGFDVTITAVTPGPVVTQFEISLAPGIKVSQIMNLNKDLARALLVESVRIVDVIPGKPVIGLEIPNNNREMIGLKEILSSEAFSKAKSTLSMGLGKDINGLPVVVDLAKMPHLLVAGATGMGKSVGLNAIILSILYKASPEQVRLIMIDPKIVELASYADIPHLLTPVVTNMNEAASALWWCVNEMERRYSLLAKFGVRNIESFNEKQRLAKKSGKPLLDPSFNPEIAKEGEKHPELEALPLIVIVIDEYADMLGALAQEDKAKSKRVESLIVRIAQKARAAGMHLIVATQRPSVDVITGLIKSNIPTRVSFKVSSKTDSRTILDQSGAEQLLGMGDMLYMAPGMSHLTRVHGAFVEDSEILRVVKHLKKHSNPNYLDGILNPKSEPTSDNGSSQASGELDPLFDEAVQIVTSTRRASISSLQRRMRIGYNRAARIIEDMESSGIVSAMNSAGNRDVIAPEPIEPDGN</sequence>
<evidence type="ECO:0000256" key="3">
    <source>
        <dbReference type="ARBA" id="ARBA00020887"/>
    </source>
</evidence>
<dbReference type="SMART" id="SM00843">
    <property type="entry name" value="Ftsk_gamma"/>
    <property type="match status" value="1"/>
</dbReference>
<evidence type="ECO:0000256" key="14">
    <source>
        <dbReference type="PROSITE-ProRule" id="PRU00289"/>
    </source>
</evidence>
<evidence type="ECO:0000256" key="15">
    <source>
        <dbReference type="SAM" id="MobiDB-lite"/>
    </source>
</evidence>
<dbReference type="InterPro" id="IPR050206">
    <property type="entry name" value="FtsK/SpoIIIE/SftA"/>
</dbReference>
<feature type="region of interest" description="Disordered" evidence="15">
    <location>
        <begin position="678"/>
        <end position="702"/>
    </location>
</feature>
<dbReference type="PANTHER" id="PTHR22683">
    <property type="entry name" value="SPORULATION PROTEIN RELATED"/>
    <property type="match status" value="1"/>
</dbReference>
<keyword evidence="6 16" id="KW-0812">Transmembrane</keyword>
<protein>
    <recommendedName>
        <fullName evidence="3">DNA translocase FtsK</fullName>
    </recommendedName>
</protein>
<evidence type="ECO:0000256" key="6">
    <source>
        <dbReference type="ARBA" id="ARBA00022692"/>
    </source>
</evidence>
<dbReference type="KEGG" id="tsn:W908_08510"/>
<evidence type="ECO:0000259" key="17">
    <source>
        <dbReference type="PROSITE" id="PS50901"/>
    </source>
</evidence>
<dbReference type="GO" id="GO:0007059">
    <property type="term" value="P:chromosome segregation"/>
    <property type="evidence" value="ECO:0007669"/>
    <property type="project" value="UniProtKB-KW"/>
</dbReference>
<organism evidence="18 19">
    <name type="scientific">Candidatus Pseudothioglobus singularis PS1</name>
    <dbReference type="NCBI Taxonomy" id="1125411"/>
    <lineage>
        <taxon>Bacteria</taxon>
        <taxon>Pseudomonadati</taxon>
        <taxon>Pseudomonadota</taxon>
        <taxon>Gammaproteobacteria</taxon>
        <taxon>Candidatus Pseudothioglobaceae</taxon>
        <taxon>Candidatus Pseudothioglobus</taxon>
    </lineage>
</organism>
<feature type="transmembrane region" description="Helical" evidence="16">
    <location>
        <begin position="171"/>
        <end position="190"/>
    </location>
</feature>
<comment type="similarity">
    <text evidence="2">Belongs to the FtsK/SpoIIIE/SftA family.</text>
</comment>
<dbReference type="Pfam" id="PF17854">
    <property type="entry name" value="FtsK_alpha"/>
    <property type="match status" value="1"/>
</dbReference>
<dbReference type="PATRIC" id="fig|1125411.7.peg.1672"/>
<evidence type="ECO:0000256" key="5">
    <source>
        <dbReference type="ARBA" id="ARBA00022618"/>
    </source>
</evidence>
<keyword evidence="4" id="KW-1003">Cell membrane</keyword>
<evidence type="ECO:0000256" key="1">
    <source>
        <dbReference type="ARBA" id="ARBA00004651"/>
    </source>
</evidence>
<feature type="binding site" evidence="14">
    <location>
        <begin position="420"/>
        <end position="427"/>
    </location>
    <ligand>
        <name>ATP</name>
        <dbReference type="ChEBI" id="CHEBI:30616"/>
    </ligand>
</feature>
<feature type="compositionally biased region" description="Basic and acidic residues" evidence="15">
    <location>
        <begin position="232"/>
        <end position="254"/>
    </location>
</feature>
<dbReference type="PROSITE" id="PS50901">
    <property type="entry name" value="FTSK"/>
    <property type="match status" value="1"/>
</dbReference>
<name>A0A0M5KTA8_9GAMM</name>
<feature type="compositionally biased region" description="Polar residues" evidence="15">
    <location>
        <begin position="688"/>
        <end position="700"/>
    </location>
</feature>
<feature type="compositionally biased region" description="Basic and acidic residues" evidence="15">
    <location>
        <begin position="204"/>
        <end position="219"/>
    </location>
</feature>
<proteinExistence type="inferred from homology"/>
<dbReference type="GO" id="GO:0003677">
    <property type="term" value="F:DNA binding"/>
    <property type="evidence" value="ECO:0007669"/>
    <property type="project" value="UniProtKB-KW"/>
</dbReference>
<dbReference type="GO" id="GO:0005524">
    <property type="term" value="F:ATP binding"/>
    <property type="evidence" value="ECO:0007669"/>
    <property type="project" value="UniProtKB-UniRule"/>
</dbReference>
<keyword evidence="8" id="KW-0159">Chromosome partition</keyword>
<evidence type="ECO:0000256" key="16">
    <source>
        <dbReference type="SAM" id="Phobius"/>
    </source>
</evidence>
<keyword evidence="11" id="KW-0238">DNA-binding</keyword>
<feature type="transmembrane region" description="Helical" evidence="16">
    <location>
        <begin position="116"/>
        <end position="134"/>
    </location>
</feature>
<evidence type="ECO:0000313" key="18">
    <source>
        <dbReference type="EMBL" id="ALE02540.1"/>
    </source>
</evidence>
<feature type="domain" description="FtsK" evidence="17">
    <location>
        <begin position="403"/>
        <end position="624"/>
    </location>
</feature>
<dbReference type="Gene3D" id="3.30.980.40">
    <property type="match status" value="1"/>
</dbReference>
<evidence type="ECO:0000256" key="7">
    <source>
        <dbReference type="ARBA" id="ARBA00022741"/>
    </source>
</evidence>
<evidence type="ECO:0000256" key="13">
    <source>
        <dbReference type="ARBA" id="ARBA00023306"/>
    </source>
</evidence>
<evidence type="ECO:0000256" key="9">
    <source>
        <dbReference type="ARBA" id="ARBA00022840"/>
    </source>
</evidence>
<accession>A0A0M5KTA8</accession>
<dbReference type="Gene3D" id="1.10.10.10">
    <property type="entry name" value="Winged helix-like DNA-binding domain superfamily/Winged helix DNA-binding domain"/>
    <property type="match status" value="1"/>
</dbReference>
<dbReference type="Pfam" id="PF01580">
    <property type="entry name" value="FtsK_SpoIIIE"/>
    <property type="match status" value="1"/>
</dbReference>
<dbReference type="SUPFAM" id="SSF46785">
    <property type="entry name" value="Winged helix' DNA-binding domain"/>
    <property type="match status" value="1"/>
</dbReference>
<dbReference type="RefSeq" id="WP_053820723.1">
    <property type="nucleotide sequence ID" value="NZ_CP006911.1"/>
</dbReference>
<comment type="subcellular location">
    <subcellularLocation>
        <location evidence="1">Cell membrane</location>
        <topology evidence="1">Multi-pass membrane protein</topology>
    </subcellularLocation>
</comment>
<dbReference type="EMBL" id="CP006911">
    <property type="protein sequence ID" value="ALE02540.1"/>
    <property type="molecule type" value="Genomic_DNA"/>
</dbReference>
<dbReference type="Pfam" id="PF13491">
    <property type="entry name" value="FtsK_4TM"/>
    <property type="match status" value="1"/>
</dbReference>
<dbReference type="SUPFAM" id="SSF52540">
    <property type="entry name" value="P-loop containing nucleoside triphosphate hydrolases"/>
    <property type="match status" value="1"/>
</dbReference>
<dbReference type="InterPro" id="IPR027417">
    <property type="entry name" value="P-loop_NTPase"/>
</dbReference>
<dbReference type="OrthoDB" id="9807790at2"/>
<dbReference type="InterPro" id="IPR036390">
    <property type="entry name" value="WH_DNA-bd_sf"/>
</dbReference>
<feature type="region of interest" description="Disordered" evidence="15">
    <location>
        <begin position="204"/>
        <end position="265"/>
    </location>
</feature>
<evidence type="ECO:0000256" key="2">
    <source>
        <dbReference type="ARBA" id="ARBA00006474"/>
    </source>
</evidence>
<dbReference type="Proteomes" id="UP000068905">
    <property type="component" value="Chromosome"/>
</dbReference>
<evidence type="ECO:0000313" key="19">
    <source>
        <dbReference type="Proteomes" id="UP000068905"/>
    </source>
</evidence>
<dbReference type="InterPro" id="IPR025199">
    <property type="entry name" value="FtsK_4TM"/>
</dbReference>
<dbReference type="STRING" id="1125411.W908_08510"/>
<evidence type="ECO:0000256" key="10">
    <source>
        <dbReference type="ARBA" id="ARBA00022989"/>
    </source>
</evidence>
<keyword evidence="10 16" id="KW-1133">Transmembrane helix</keyword>
<keyword evidence="5 18" id="KW-0132">Cell division</keyword>
<dbReference type="PANTHER" id="PTHR22683:SF41">
    <property type="entry name" value="DNA TRANSLOCASE FTSK"/>
    <property type="match status" value="1"/>
</dbReference>
<evidence type="ECO:0000256" key="11">
    <source>
        <dbReference type="ARBA" id="ARBA00023125"/>
    </source>
</evidence>
<keyword evidence="9 14" id="KW-0067">ATP-binding</keyword>
<dbReference type="Gene3D" id="3.40.50.300">
    <property type="entry name" value="P-loop containing nucleotide triphosphate hydrolases"/>
    <property type="match status" value="1"/>
</dbReference>
<reference evidence="18 19" key="1">
    <citation type="journal article" date="2015" name="Genome Announc.">
        <title>Genome Sequence of 'Candidatus Thioglobus singularis' Strain PS1, a Mixotroph from the SUP05 Clade of Marine Gammaproteobacteria.</title>
        <authorList>
            <person name="Marshall K.T."/>
            <person name="Morris R.M."/>
        </authorList>
    </citation>
    <scope>NUCLEOTIDE SEQUENCE [LARGE SCALE GENOMIC DNA]</scope>
    <source>
        <strain evidence="18 19">PS1</strain>
    </source>
</reference>
<evidence type="ECO:0000256" key="12">
    <source>
        <dbReference type="ARBA" id="ARBA00023136"/>
    </source>
</evidence>
<keyword evidence="7 14" id="KW-0547">Nucleotide-binding</keyword>
<dbReference type="InterPro" id="IPR041027">
    <property type="entry name" value="FtsK_alpha"/>
</dbReference>
<dbReference type="GO" id="GO:0005886">
    <property type="term" value="C:plasma membrane"/>
    <property type="evidence" value="ECO:0007669"/>
    <property type="project" value="UniProtKB-SubCell"/>
</dbReference>
<dbReference type="GO" id="GO:0051301">
    <property type="term" value="P:cell division"/>
    <property type="evidence" value="ECO:0007669"/>
    <property type="project" value="UniProtKB-KW"/>
</dbReference>
<dbReference type="InterPro" id="IPR036388">
    <property type="entry name" value="WH-like_DNA-bd_sf"/>
</dbReference>
<dbReference type="InterPro" id="IPR002543">
    <property type="entry name" value="FtsK_dom"/>
</dbReference>
<keyword evidence="13" id="KW-0131">Cell cycle</keyword>
<keyword evidence="19" id="KW-1185">Reference proteome</keyword>
<dbReference type="Pfam" id="PF09397">
    <property type="entry name" value="FtsK_gamma"/>
    <property type="match status" value="1"/>
</dbReference>
<dbReference type="AlphaFoldDB" id="A0A0M5KTA8"/>
<dbReference type="InterPro" id="IPR018541">
    <property type="entry name" value="Ftsk_gamma"/>
</dbReference>
<gene>
    <name evidence="18" type="ORF">W908_08510</name>
</gene>